<evidence type="ECO:0000313" key="5">
    <source>
        <dbReference type="EMBL" id="MEX0386145.1"/>
    </source>
</evidence>
<dbReference type="EMBL" id="JBAKFJ010000001">
    <property type="protein sequence ID" value="MEX0386145.1"/>
    <property type="molecule type" value="Genomic_DNA"/>
</dbReference>
<keyword evidence="2 5" id="KW-0032">Aminotransferase</keyword>
<dbReference type="RefSeq" id="WP_367966623.1">
    <property type="nucleotide sequence ID" value="NZ_JBAKFJ010000001.1"/>
</dbReference>
<reference evidence="5 6" key="1">
    <citation type="submission" date="2024-02" db="EMBL/GenBank/DDBJ databases">
        <title>New especies of Spiribacter isolated from saline water.</title>
        <authorList>
            <person name="Leon M.J."/>
            <person name="De La Haba R."/>
            <person name="Sanchez-Porro C."/>
            <person name="Ventosa A."/>
        </authorList>
    </citation>
    <scope>NUCLEOTIDE SEQUENCE [LARGE SCALE GENOMIC DNA]</scope>
    <source>
        <strain evidence="6">ag22IC4-227</strain>
    </source>
</reference>
<keyword evidence="3 5" id="KW-0808">Transferase</keyword>
<dbReference type="GO" id="GO:0009016">
    <property type="term" value="F:succinyldiaminopimelate transaminase activity"/>
    <property type="evidence" value="ECO:0007669"/>
    <property type="project" value="UniProtKB-EC"/>
</dbReference>
<dbReference type="InterPro" id="IPR015421">
    <property type="entry name" value="PyrdxlP-dep_Trfase_major"/>
</dbReference>
<proteinExistence type="predicted"/>
<dbReference type="EC" id="2.6.1.17" evidence="5"/>
<evidence type="ECO:0000256" key="2">
    <source>
        <dbReference type="ARBA" id="ARBA00022576"/>
    </source>
</evidence>
<accession>A0ABV3S9Y1</accession>
<evidence type="ECO:0000259" key="4">
    <source>
        <dbReference type="Pfam" id="PF00155"/>
    </source>
</evidence>
<sequence length="407" mass="44814">MGSDRSDQGNPGLARLHAYPFQRLRRLLEGVTPASTATPVPLSIGEPKHPVPGFIAEAFRAGVDSSLGRYPATIGMPELRAGIADWLRWRFRLVNAPIDADRQILPAAGTREALFAVTQALIDPARRPAVFMPNPFYQIYEGAALLAGGQPRMLNTGQSGLPDLDRIEELEWARCGLIYLCSPGNPTGRVLPQSFWNQLFAIRDRHGFVIAADECYSELYRDEDAPTLGLLEACEAAGRDDFSGCLAFHSLSKRSNVPGLRSGFIAGDAGLIEAFSAYRTYQGCALPFHAQQASLAAWGDETHVRENRAAYRRKFTMAREYLADLTPYDEPEAGFYIWLPAPGGDDEAFTRALYAATGITVLPGRYLSRPTPEGDPGAGHVRLALVAEQTICEDALERMRRFIQQWQ</sequence>
<dbReference type="PANTHER" id="PTHR42832">
    <property type="entry name" value="AMINO ACID AMINOTRANSFERASE"/>
    <property type="match status" value="1"/>
</dbReference>
<comment type="cofactor">
    <cofactor evidence="1">
        <name>pyridoxal 5'-phosphate</name>
        <dbReference type="ChEBI" id="CHEBI:597326"/>
    </cofactor>
</comment>
<dbReference type="InterPro" id="IPR004839">
    <property type="entry name" value="Aminotransferase_I/II_large"/>
</dbReference>
<evidence type="ECO:0000256" key="3">
    <source>
        <dbReference type="ARBA" id="ARBA00022679"/>
    </source>
</evidence>
<evidence type="ECO:0000313" key="6">
    <source>
        <dbReference type="Proteomes" id="UP001556653"/>
    </source>
</evidence>
<dbReference type="InterPro" id="IPR015424">
    <property type="entry name" value="PyrdxlP-dep_Trfase"/>
</dbReference>
<dbReference type="InterPro" id="IPR019878">
    <property type="entry name" value="DapC_beta/gammaproteobac"/>
</dbReference>
<dbReference type="NCBIfam" id="TIGR03538">
    <property type="entry name" value="DapC_gpp"/>
    <property type="match status" value="1"/>
</dbReference>
<dbReference type="PANTHER" id="PTHR42832:SF3">
    <property type="entry name" value="L-GLUTAMINE--4-(METHYLSULFANYL)-2-OXOBUTANOATE AMINOTRANSFERASE"/>
    <property type="match status" value="1"/>
</dbReference>
<feature type="domain" description="Aminotransferase class I/classII large" evidence="4">
    <location>
        <begin position="40"/>
        <end position="382"/>
    </location>
</feature>
<dbReference type="Pfam" id="PF00155">
    <property type="entry name" value="Aminotran_1_2"/>
    <property type="match status" value="1"/>
</dbReference>
<evidence type="ECO:0000256" key="1">
    <source>
        <dbReference type="ARBA" id="ARBA00001933"/>
    </source>
</evidence>
<dbReference type="InterPro" id="IPR015422">
    <property type="entry name" value="PyrdxlP-dep_Trfase_small"/>
</dbReference>
<gene>
    <name evidence="5" type="primary">dapC</name>
    <name evidence="5" type="ORF">V6X64_03920</name>
</gene>
<dbReference type="Proteomes" id="UP001556653">
    <property type="component" value="Unassembled WGS sequence"/>
</dbReference>
<dbReference type="Gene3D" id="3.90.1150.10">
    <property type="entry name" value="Aspartate Aminotransferase, domain 1"/>
    <property type="match status" value="1"/>
</dbReference>
<keyword evidence="6" id="KW-1185">Reference proteome</keyword>
<name>A0ABV3S9Y1_9GAMM</name>
<protein>
    <submittedName>
        <fullName evidence="5">Succinyldiaminopimelate transaminase</fullName>
        <ecNumber evidence="5">2.6.1.17</ecNumber>
    </submittedName>
</protein>
<organism evidence="5 6">
    <name type="scientific">Spiribacter onubensis</name>
    <dbReference type="NCBI Taxonomy" id="3122420"/>
    <lineage>
        <taxon>Bacteria</taxon>
        <taxon>Pseudomonadati</taxon>
        <taxon>Pseudomonadota</taxon>
        <taxon>Gammaproteobacteria</taxon>
        <taxon>Chromatiales</taxon>
        <taxon>Ectothiorhodospiraceae</taxon>
        <taxon>Spiribacter</taxon>
    </lineage>
</organism>
<comment type="caution">
    <text evidence="5">The sequence shown here is derived from an EMBL/GenBank/DDBJ whole genome shotgun (WGS) entry which is preliminary data.</text>
</comment>
<dbReference type="InterPro" id="IPR050881">
    <property type="entry name" value="LL-DAP_aminotransferase"/>
</dbReference>
<dbReference type="SUPFAM" id="SSF53383">
    <property type="entry name" value="PLP-dependent transferases"/>
    <property type="match status" value="1"/>
</dbReference>
<dbReference type="CDD" id="cd00609">
    <property type="entry name" value="AAT_like"/>
    <property type="match status" value="1"/>
</dbReference>
<dbReference type="Gene3D" id="3.40.640.10">
    <property type="entry name" value="Type I PLP-dependent aspartate aminotransferase-like (Major domain)"/>
    <property type="match status" value="1"/>
</dbReference>